<dbReference type="EMBL" id="JXLP01000011">
    <property type="protein sequence ID" value="KIL78007.1"/>
    <property type="molecule type" value="Genomic_DNA"/>
</dbReference>
<organism evidence="1 2">
    <name type="scientific">Bacillus badius</name>
    <dbReference type="NCBI Taxonomy" id="1455"/>
    <lineage>
        <taxon>Bacteria</taxon>
        <taxon>Bacillati</taxon>
        <taxon>Bacillota</taxon>
        <taxon>Bacilli</taxon>
        <taxon>Bacillales</taxon>
        <taxon>Bacillaceae</taxon>
        <taxon>Pseudobacillus</taxon>
    </lineage>
</organism>
<name>A0ABR5ATB8_BACBA</name>
<sequence length="41" mass="4618">MTHDFWVGPFSSFKKQAVRLLVTNTPPTSMNREDKVQGGPL</sequence>
<keyword evidence="2" id="KW-1185">Reference proteome</keyword>
<protein>
    <submittedName>
        <fullName evidence="1">Uncharacterized protein</fullName>
    </submittedName>
</protein>
<reference evidence="1 2" key="1">
    <citation type="submission" date="2015-01" db="EMBL/GenBank/DDBJ databases">
        <title>Genome Assembly of Bacillus badius MTCC 1458.</title>
        <authorList>
            <person name="Verma A."/>
            <person name="Khatri I."/>
            <person name="Mual P."/>
            <person name="Subramanian S."/>
            <person name="Krishnamurthi S."/>
        </authorList>
    </citation>
    <scope>NUCLEOTIDE SEQUENCE [LARGE SCALE GENOMIC DNA]</scope>
    <source>
        <strain evidence="1 2">MTCC 1458</strain>
    </source>
</reference>
<dbReference type="Proteomes" id="UP000031982">
    <property type="component" value="Unassembled WGS sequence"/>
</dbReference>
<evidence type="ECO:0000313" key="2">
    <source>
        <dbReference type="Proteomes" id="UP000031982"/>
    </source>
</evidence>
<proteinExistence type="predicted"/>
<comment type="caution">
    <text evidence="1">The sequence shown here is derived from an EMBL/GenBank/DDBJ whole genome shotgun (WGS) entry which is preliminary data.</text>
</comment>
<accession>A0ABR5ATB8</accession>
<evidence type="ECO:0000313" key="1">
    <source>
        <dbReference type="EMBL" id="KIL78007.1"/>
    </source>
</evidence>
<gene>
    <name evidence="1" type="ORF">SD77_0986</name>
</gene>